<dbReference type="PANTHER" id="PTHR31424:SF3">
    <property type="entry name" value="RING-TYPE DOMAIN-CONTAINING PROTEIN"/>
    <property type="match status" value="1"/>
</dbReference>
<protein>
    <submittedName>
        <fullName evidence="1">Uncharacterized protein</fullName>
    </submittedName>
</protein>
<dbReference type="OrthoDB" id="5988461at2759"/>
<dbReference type="EMBL" id="CACRXK020026699">
    <property type="protein sequence ID" value="CAB4040368.1"/>
    <property type="molecule type" value="Genomic_DNA"/>
</dbReference>
<dbReference type="Proteomes" id="UP001152795">
    <property type="component" value="Unassembled WGS sequence"/>
</dbReference>
<dbReference type="PANTHER" id="PTHR31424">
    <property type="entry name" value="PROTEIN CBG23806"/>
    <property type="match status" value="1"/>
</dbReference>
<keyword evidence="2" id="KW-1185">Reference proteome</keyword>
<name>A0A6S7K9L6_PARCT</name>
<gene>
    <name evidence="1" type="ORF">PACLA_8A021253</name>
</gene>
<organism evidence="1 2">
    <name type="scientific">Paramuricea clavata</name>
    <name type="common">Red gorgonian</name>
    <name type="synonym">Violescent sea-whip</name>
    <dbReference type="NCBI Taxonomy" id="317549"/>
    <lineage>
        <taxon>Eukaryota</taxon>
        <taxon>Metazoa</taxon>
        <taxon>Cnidaria</taxon>
        <taxon>Anthozoa</taxon>
        <taxon>Octocorallia</taxon>
        <taxon>Malacalcyonacea</taxon>
        <taxon>Plexauridae</taxon>
        <taxon>Paramuricea</taxon>
    </lineage>
</organism>
<comment type="caution">
    <text evidence="1">The sequence shown here is derived from an EMBL/GenBank/DDBJ whole genome shotgun (WGS) entry which is preliminary data.</text>
</comment>
<dbReference type="AlphaFoldDB" id="A0A6S7K9L6"/>
<accession>A0A6S7K9L6</accession>
<evidence type="ECO:0000313" key="2">
    <source>
        <dbReference type="Proteomes" id="UP001152795"/>
    </source>
</evidence>
<proteinExistence type="predicted"/>
<feature type="non-terminal residue" evidence="1">
    <location>
        <position position="460"/>
    </location>
</feature>
<sequence length="460" mass="52317">MSDVPLLGAHLQWKLAIERSSLAYACKSTTNNVLFAVDIPYPLLRACRDELIWSITIREHNSNMKANRFMMNLKNGGASVPIWKQIYKNYMHKGKDISEVIKKSRTLKKYLSRANVALWFSRSFGLQVESLIVSEVKSGFDALSVDDKSKVEKVLFLLDRFCVGDHFYHELSMVINGLPKSYLVKQRRDQLNKMCHINALPGDQEGAQVSFKELLKERVQNYITSHPNIISDGVPLRVKISGDGANMTRSSNYILMTFGLLDASEDIMAANGNHTIAVVKGKEDYDVLKESFKDILRDINEVVAEKKIDVDEGTVNLEFFLGGDYKFILLMIGLSGATSNHACIGRRHINTNRNKTVCYCIKKFEAESTVKRWINEDLAKDNEKELVYMSRKLMHLALSLWSFVQPKRASGTRWISFKLAALSLDKFGIYLTHLENLAEQEGNAEIVGVIKDLPGRRYRY</sequence>
<evidence type="ECO:0000313" key="1">
    <source>
        <dbReference type="EMBL" id="CAB4040368.1"/>
    </source>
</evidence>
<reference evidence="1" key="1">
    <citation type="submission" date="2020-04" db="EMBL/GenBank/DDBJ databases">
        <authorList>
            <person name="Alioto T."/>
            <person name="Alioto T."/>
            <person name="Gomez Garrido J."/>
        </authorList>
    </citation>
    <scope>NUCLEOTIDE SEQUENCE</scope>
    <source>
        <strain evidence="1">A484AB</strain>
    </source>
</reference>